<gene>
    <name evidence="1" type="ORF">F5144DRAFT_596010</name>
</gene>
<reference evidence="1 2" key="1">
    <citation type="journal article" date="2021" name="Nat. Commun.">
        <title>Genetic determinants of endophytism in the Arabidopsis root mycobiome.</title>
        <authorList>
            <person name="Mesny F."/>
            <person name="Miyauchi S."/>
            <person name="Thiergart T."/>
            <person name="Pickel B."/>
            <person name="Atanasova L."/>
            <person name="Karlsson M."/>
            <person name="Huettel B."/>
            <person name="Barry K.W."/>
            <person name="Haridas S."/>
            <person name="Chen C."/>
            <person name="Bauer D."/>
            <person name="Andreopoulos W."/>
            <person name="Pangilinan J."/>
            <person name="LaButti K."/>
            <person name="Riley R."/>
            <person name="Lipzen A."/>
            <person name="Clum A."/>
            <person name="Drula E."/>
            <person name="Henrissat B."/>
            <person name="Kohler A."/>
            <person name="Grigoriev I.V."/>
            <person name="Martin F.M."/>
            <person name="Hacquard S."/>
        </authorList>
    </citation>
    <scope>NUCLEOTIDE SEQUENCE [LARGE SCALE GENOMIC DNA]</scope>
    <source>
        <strain evidence="1 2">MPI-SDFR-AT-0079</strain>
    </source>
</reference>
<proteinExistence type="predicted"/>
<name>A0ACB7NZZ4_9PEZI</name>
<comment type="caution">
    <text evidence="1">The sequence shown here is derived from an EMBL/GenBank/DDBJ whole genome shotgun (WGS) entry which is preliminary data.</text>
</comment>
<dbReference type="EMBL" id="JAGIZQ010000006">
    <property type="protein sequence ID" value="KAH6623925.1"/>
    <property type="molecule type" value="Genomic_DNA"/>
</dbReference>
<evidence type="ECO:0000313" key="2">
    <source>
        <dbReference type="Proteomes" id="UP000724584"/>
    </source>
</evidence>
<sequence length="457" mass="49734">METIHESRQKGAGTPSGLPEAALFSVVKPNQRTTDVVLSAAMDGLTGRSSSLKTPLGKKTSFRVRDWAKRSNSNRTAATTEMTPSEALKSHIKHLGGGRLDNVQTQGTANNTTLLAPPPMRTLRRRASSIESRATQWLDFYTGSPDPNKSHSEPLPKPSASTETPRQRQRAGSNSSLRPAPLRVPSSERQNKPISAAVGSPPPPPPTNPLERKNSKWKPLPNLPAQPGGSGTPNEPITPPHKHQEDSPNLNLNIHSDPAYPAFLPVFRFDSPPPTPDSSTGIAAFARTHAERERDEQTAHTKREEQKAHTKRDEQKAAPGAGPRTPPLAARAPILDRPGQQQQQQQQKQKLGHTPKPVSAHAPAPGTELPQLPQQQSQPQQSQQSQPPRHTRAERVWLHVNYRGEAPFLRAWGLDIGKVEDRVDGVEILRELMRADVEDEYNSGGGGGGDGKGPLEP</sequence>
<keyword evidence="2" id="KW-1185">Reference proteome</keyword>
<accession>A0ACB7NZZ4</accession>
<protein>
    <submittedName>
        <fullName evidence="1">Uncharacterized protein</fullName>
    </submittedName>
</protein>
<evidence type="ECO:0000313" key="1">
    <source>
        <dbReference type="EMBL" id="KAH6623925.1"/>
    </source>
</evidence>
<dbReference type="Proteomes" id="UP000724584">
    <property type="component" value="Unassembled WGS sequence"/>
</dbReference>
<organism evidence="1 2">
    <name type="scientific">Chaetomium tenue</name>
    <dbReference type="NCBI Taxonomy" id="1854479"/>
    <lineage>
        <taxon>Eukaryota</taxon>
        <taxon>Fungi</taxon>
        <taxon>Dikarya</taxon>
        <taxon>Ascomycota</taxon>
        <taxon>Pezizomycotina</taxon>
        <taxon>Sordariomycetes</taxon>
        <taxon>Sordariomycetidae</taxon>
        <taxon>Sordariales</taxon>
        <taxon>Chaetomiaceae</taxon>
        <taxon>Chaetomium</taxon>
    </lineage>
</organism>